<dbReference type="Proteomes" id="UP000799772">
    <property type="component" value="Unassembled WGS sequence"/>
</dbReference>
<keyword evidence="1" id="KW-0732">Signal</keyword>
<accession>A0A9P4IN74</accession>
<protein>
    <recommendedName>
        <fullName evidence="4">GPI anchored serine-threonine rich protein</fullName>
    </recommendedName>
</protein>
<reference evidence="2" key="1">
    <citation type="journal article" date="2020" name="Stud. Mycol.">
        <title>101 Dothideomycetes genomes: a test case for predicting lifestyles and emergence of pathogens.</title>
        <authorList>
            <person name="Haridas S."/>
            <person name="Albert R."/>
            <person name="Binder M."/>
            <person name="Bloem J."/>
            <person name="Labutti K."/>
            <person name="Salamov A."/>
            <person name="Andreopoulos B."/>
            <person name="Baker S."/>
            <person name="Barry K."/>
            <person name="Bills G."/>
            <person name="Bluhm B."/>
            <person name="Cannon C."/>
            <person name="Castanera R."/>
            <person name="Culley D."/>
            <person name="Daum C."/>
            <person name="Ezra D."/>
            <person name="Gonzalez J."/>
            <person name="Henrissat B."/>
            <person name="Kuo A."/>
            <person name="Liang C."/>
            <person name="Lipzen A."/>
            <person name="Lutzoni F."/>
            <person name="Magnuson J."/>
            <person name="Mondo S."/>
            <person name="Nolan M."/>
            <person name="Ohm R."/>
            <person name="Pangilinan J."/>
            <person name="Park H.-J."/>
            <person name="Ramirez L."/>
            <person name="Alfaro M."/>
            <person name="Sun H."/>
            <person name="Tritt A."/>
            <person name="Yoshinaga Y."/>
            <person name="Zwiers L.-H."/>
            <person name="Turgeon B."/>
            <person name="Goodwin S."/>
            <person name="Spatafora J."/>
            <person name="Crous P."/>
            <person name="Grigoriev I."/>
        </authorList>
    </citation>
    <scope>NUCLEOTIDE SEQUENCE</scope>
    <source>
        <strain evidence="2">CBS 133067</strain>
    </source>
</reference>
<organism evidence="2 3">
    <name type="scientific">Rhizodiscina lignyota</name>
    <dbReference type="NCBI Taxonomy" id="1504668"/>
    <lineage>
        <taxon>Eukaryota</taxon>
        <taxon>Fungi</taxon>
        <taxon>Dikarya</taxon>
        <taxon>Ascomycota</taxon>
        <taxon>Pezizomycotina</taxon>
        <taxon>Dothideomycetes</taxon>
        <taxon>Pleosporomycetidae</taxon>
        <taxon>Aulographales</taxon>
        <taxon>Rhizodiscinaceae</taxon>
        <taxon>Rhizodiscina</taxon>
    </lineage>
</organism>
<sequence length="260" mass="25833">MFTSRIVALCALLSASTAFTMDGVQWNARISNALDKRQGSSQNEKQGSNCTEAFGAGYETCRPASASEIRLCYNPSIGQICCQNEWGCPSDSFCLIKDFCCPTGIDPSACAAHYSVSIPSNLATYGTGPAPSTSSSSESTTILSTIVTSTPISTITIPTSTNSSSADAAAAAATSTSSALPVPYPAGNASATHGYIGSTGVSGSGFLASATGSVFPSGTVSGGGSAATSPIVFEGAATMLAGGSWVATVLGVVAAVVGLI</sequence>
<feature type="signal peptide" evidence="1">
    <location>
        <begin position="1"/>
        <end position="18"/>
    </location>
</feature>
<evidence type="ECO:0000313" key="2">
    <source>
        <dbReference type="EMBL" id="KAF2103023.1"/>
    </source>
</evidence>
<dbReference type="OrthoDB" id="5409186at2759"/>
<dbReference type="AlphaFoldDB" id="A0A9P4IN74"/>
<evidence type="ECO:0000313" key="3">
    <source>
        <dbReference type="Proteomes" id="UP000799772"/>
    </source>
</evidence>
<proteinExistence type="predicted"/>
<gene>
    <name evidence="2" type="ORF">NA57DRAFT_72006</name>
</gene>
<dbReference type="EMBL" id="ML978122">
    <property type="protein sequence ID" value="KAF2103023.1"/>
    <property type="molecule type" value="Genomic_DNA"/>
</dbReference>
<keyword evidence="3" id="KW-1185">Reference proteome</keyword>
<evidence type="ECO:0008006" key="4">
    <source>
        <dbReference type="Google" id="ProtNLM"/>
    </source>
</evidence>
<feature type="chain" id="PRO_5040161336" description="GPI anchored serine-threonine rich protein" evidence="1">
    <location>
        <begin position="19"/>
        <end position="260"/>
    </location>
</feature>
<name>A0A9P4IN74_9PEZI</name>
<evidence type="ECO:0000256" key="1">
    <source>
        <dbReference type="SAM" id="SignalP"/>
    </source>
</evidence>
<comment type="caution">
    <text evidence="2">The sequence shown here is derived from an EMBL/GenBank/DDBJ whole genome shotgun (WGS) entry which is preliminary data.</text>
</comment>